<organism evidence="4">
    <name type="scientific">Enterobius vermicularis</name>
    <name type="common">Human pinworm</name>
    <dbReference type="NCBI Taxonomy" id="51028"/>
    <lineage>
        <taxon>Eukaryota</taxon>
        <taxon>Metazoa</taxon>
        <taxon>Ecdysozoa</taxon>
        <taxon>Nematoda</taxon>
        <taxon>Chromadorea</taxon>
        <taxon>Rhabditida</taxon>
        <taxon>Spirurina</taxon>
        <taxon>Oxyuridomorpha</taxon>
        <taxon>Oxyuroidea</taxon>
        <taxon>Oxyuridae</taxon>
        <taxon>Enterobius</taxon>
    </lineage>
</organism>
<feature type="transmembrane region" description="Helical" evidence="1">
    <location>
        <begin position="6"/>
        <end position="34"/>
    </location>
</feature>
<protein>
    <submittedName>
        <fullName evidence="4">Copper transporter</fullName>
    </submittedName>
</protein>
<proteinExistence type="predicted"/>
<keyword evidence="3" id="KW-1185">Reference proteome</keyword>
<keyword evidence="1" id="KW-1133">Transmembrane helix</keyword>
<name>A0A0N4V1U2_ENTVE</name>
<evidence type="ECO:0000313" key="2">
    <source>
        <dbReference type="EMBL" id="VDD88503.1"/>
    </source>
</evidence>
<reference evidence="2 3" key="2">
    <citation type="submission" date="2018-10" db="EMBL/GenBank/DDBJ databases">
        <authorList>
            <consortium name="Pathogen Informatics"/>
        </authorList>
    </citation>
    <scope>NUCLEOTIDE SEQUENCE [LARGE SCALE GENOMIC DNA]</scope>
</reference>
<gene>
    <name evidence="2" type="ORF">EVEC_LOCUS3646</name>
</gene>
<sequence>MLVMYLIFLAAFCCNYLIIFSILIGEFIGHWLFLDEPIPMFFT</sequence>
<evidence type="ECO:0000256" key="1">
    <source>
        <dbReference type="SAM" id="Phobius"/>
    </source>
</evidence>
<dbReference type="AlphaFoldDB" id="A0A0N4V1U2"/>
<evidence type="ECO:0000313" key="4">
    <source>
        <dbReference type="WBParaSite" id="EVEC_0000393801-mRNA-1"/>
    </source>
</evidence>
<dbReference type="WBParaSite" id="EVEC_0000393801-mRNA-1">
    <property type="protein sequence ID" value="EVEC_0000393801-mRNA-1"/>
    <property type="gene ID" value="EVEC_0000393801"/>
</dbReference>
<reference evidence="4" key="1">
    <citation type="submission" date="2017-02" db="UniProtKB">
        <authorList>
            <consortium name="WormBaseParasite"/>
        </authorList>
    </citation>
    <scope>IDENTIFICATION</scope>
</reference>
<keyword evidence="1" id="KW-0812">Transmembrane</keyword>
<dbReference type="EMBL" id="UXUI01007646">
    <property type="protein sequence ID" value="VDD88503.1"/>
    <property type="molecule type" value="Genomic_DNA"/>
</dbReference>
<accession>A0A0N4V1U2</accession>
<keyword evidence="1" id="KW-0472">Membrane</keyword>
<dbReference type="Proteomes" id="UP000274131">
    <property type="component" value="Unassembled WGS sequence"/>
</dbReference>
<evidence type="ECO:0000313" key="3">
    <source>
        <dbReference type="Proteomes" id="UP000274131"/>
    </source>
</evidence>